<name>A0A0A9DSY9_ARUDO</name>
<keyword evidence="1" id="KW-0812">Transmembrane</keyword>
<dbReference type="AlphaFoldDB" id="A0A0A9DSY9"/>
<protein>
    <submittedName>
        <fullName evidence="2">Pco094838</fullName>
    </submittedName>
</protein>
<evidence type="ECO:0000256" key="1">
    <source>
        <dbReference type="SAM" id="Phobius"/>
    </source>
</evidence>
<keyword evidence="1" id="KW-1133">Transmembrane helix</keyword>
<proteinExistence type="predicted"/>
<organism evidence="2">
    <name type="scientific">Arundo donax</name>
    <name type="common">Giant reed</name>
    <name type="synonym">Donax arundinaceus</name>
    <dbReference type="NCBI Taxonomy" id="35708"/>
    <lineage>
        <taxon>Eukaryota</taxon>
        <taxon>Viridiplantae</taxon>
        <taxon>Streptophyta</taxon>
        <taxon>Embryophyta</taxon>
        <taxon>Tracheophyta</taxon>
        <taxon>Spermatophyta</taxon>
        <taxon>Magnoliopsida</taxon>
        <taxon>Liliopsida</taxon>
        <taxon>Poales</taxon>
        <taxon>Poaceae</taxon>
        <taxon>PACMAD clade</taxon>
        <taxon>Arundinoideae</taxon>
        <taxon>Arundineae</taxon>
        <taxon>Arundo</taxon>
    </lineage>
</organism>
<dbReference type="EMBL" id="GBRH01208082">
    <property type="protein sequence ID" value="JAD89813.1"/>
    <property type="molecule type" value="Transcribed_RNA"/>
</dbReference>
<evidence type="ECO:0000313" key="2">
    <source>
        <dbReference type="EMBL" id="JAD89813.1"/>
    </source>
</evidence>
<reference evidence="2" key="1">
    <citation type="submission" date="2014-09" db="EMBL/GenBank/DDBJ databases">
        <authorList>
            <person name="Magalhaes I.L.F."/>
            <person name="Oliveira U."/>
            <person name="Santos F.R."/>
            <person name="Vidigal T.H.D.A."/>
            <person name="Brescovit A.D."/>
            <person name="Santos A.J."/>
        </authorList>
    </citation>
    <scope>NUCLEOTIDE SEQUENCE</scope>
    <source>
        <tissue evidence="2">Shoot tissue taken approximately 20 cm above the soil surface</tissue>
    </source>
</reference>
<reference evidence="2" key="2">
    <citation type="journal article" date="2015" name="Data Brief">
        <title>Shoot transcriptome of the giant reed, Arundo donax.</title>
        <authorList>
            <person name="Barrero R.A."/>
            <person name="Guerrero F.D."/>
            <person name="Moolhuijzen P."/>
            <person name="Goolsby J.A."/>
            <person name="Tidwell J."/>
            <person name="Bellgard S.E."/>
            <person name="Bellgard M.I."/>
        </authorList>
    </citation>
    <scope>NUCLEOTIDE SEQUENCE</scope>
    <source>
        <tissue evidence="2">Shoot tissue taken approximately 20 cm above the soil surface</tissue>
    </source>
</reference>
<keyword evidence="1" id="KW-0472">Membrane</keyword>
<accession>A0A0A9DSY9</accession>
<sequence length="36" mass="4144">MLKSSYNIWNWSTYFCCIFILAFSNLDSTASSSKIT</sequence>
<feature type="transmembrane region" description="Helical" evidence="1">
    <location>
        <begin position="6"/>
        <end position="26"/>
    </location>
</feature>